<feature type="compositionally biased region" description="Basic and acidic residues" evidence="2">
    <location>
        <begin position="352"/>
        <end position="370"/>
    </location>
</feature>
<feature type="region of interest" description="Disordered" evidence="2">
    <location>
        <begin position="1"/>
        <end position="21"/>
    </location>
</feature>
<dbReference type="EMBL" id="CP144748">
    <property type="protein sequence ID" value="WVZ68323.1"/>
    <property type="molecule type" value="Genomic_DNA"/>
</dbReference>
<dbReference type="GO" id="GO:0000774">
    <property type="term" value="F:adenyl-nucleotide exchange factor activity"/>
    <property type="evidence" value="ECO:0007669"/>
    <property type="project" value="TreeGrafter"/>
</dbReference>
<dbReference type="GO" id="GO:0005737">
    <property type="term" value="C:cytoplasm"/>
    <property type="evidence" value="ECO:0007669"/>
    <property type="project" value="TreeGrafter"/>
</dbReference>
<dbReference type="Gene3D" id="3.10.20.90">
    <property type="entry name" value="Phosphatidylinositol 3-kinase Catalytic Subunit, Chain A, domain 1"/>
    <property type="match status" value="1"/>
</dbReference>
<organism evidence="5 6">
    <name type="scientific">Paspalum notatum var. saurae</name>
    <dbReference type="NCBI Taxonomy" id="547442"/>
    <lineage>
        <taxon>Eukaryota</taxon>
        <taxon>Viridiplantae</taxon>
        <taxon>Streptophyta</taxon>
        <taxon>Embryophyta</taxon>
        <taxon>Tracheophyta</taxon>
        <taxon>Spermatophyta</taxon>
        <taxon>Magnoliopsida</taxon>
        <taxon>Liliopsida</taxon>
        <taxon>Poales</taxon>
        <taxon>Poaceae</taxon>
        <taxon>PACMAD clade</taxon>
        <taxon>Panicoideae</taxon>
        <taxon>Andropogonodae</taxon>
        <taxon>Paspaleae</taxon>
        <taxon>Paspalinae</taxon>
        <taxon>Paspalum</taxon>
    </lineage>
</organism>
<evidence type="ECO:0000313" key="6">
    <source>
        <dbReference type="Proteomes" id="UP001341281"/>
    </source>
</evidence>
<dbReference type="Proteomes" id="UP001341281">
    <property type="component" value="Chromosome 04"/>
</dbReference>
<dbReference type="InterPro" id="IPR000626">
    <property type="entry name" value="Ubiquitin-like_dom"/>
</dbReference>
<dbReference type="Pfam" id="PF00240">
    <property type="entry name" value="ubiquitin"/>
    <property type="match status" value="1"/>
</dbReference>
<dbReference type="Pfam" id="PF02179">
    <property type="entry name" value="BAG"/>
    <property type="match status" value="1"/>
</dbReference>
<dbReference type="PROSITE" id="PS51035">
    <property type="entry name" value="BAG"/>
    <property type="match status" value="1"/>
</dbReference>
<feature type="region of interest" description="Disordered" evidence="2">
    <location>
        <begin position="630"/>
        <end position="748"/>
    </location>
</feature>
<dbReference type="InterPro" id="IPR036533">
    <property type="entry name" value="BAG_dom_sf"/>
</dbReference>
<dbReference type="GO" id="GO:0051087">
    <property type="term" value="F:protein-folding chaperone binding"/>
    <property type="evidence" value="ECO:0007669"/>
    <property type="project" value="InterPro"/>
</dbReference>
<evidence type="ECO:0000256" key="1">
    <source>
        <dbReference type="ARBA" id="ARBA00023186"/>
    </source>
</evidence>
<dbReference type="SMART" id="SM00213">
    <property type="entry name" value="UBQ"/>
    <property type="match status" value="1"/>
</dbReference>
<dbReference type="PROSITE" id="PS50053">
    <property type="entry name" value="UBIQUITIN_2"/>
    <property type="match status" value="1"/>
</dbReference>
<dbReference type="Gene3D" id="1.20.58.120">
    <property type="entry name" value="BAG domain"/>
    <property type="match status" value="1"/>
</dbReference>
<evidence type="ECO:0008006" key="7">
    <source>
        <dbReference type="Google" id="ProtNLM"/>
    </source>
</evidence>
<accession>A0AAQ3WNP3</accession>
<dbReference type="InterPro" id="IPR003103">
    <property type="entry name" value="BAG_domain"/>
</dbReference>
<dbReference type="SUPFAM" id="SSF54236">
    <property type="entry name" value="Ubiquitin-like"/>
    <property type="match status" value="1"/>
</dbReference>
<protein>
    <recommendedName>
        <fullName evidence="7">BAG family molecular chaperone regulator 4</fullName>
    </recommendedName>
</protein>
<feature type="compositionally biased region" description="Basic and acidic residues" evidence="2">
    <location>
        <begin position="395"/>
        <end position="428"/>
    </location>
</feature>
<feature type="domain" description="BAG" evidence="4">
    <location>
        <begin position="132"/>
        <end position="210"/>
    </location>
</feature>
<dbReference type="InterPro" id="IPR039773">
    <property type="entry name" value="BAG_chaperone_regulator"/>
</dbReference>
<reference evidence="5 6" key="1">
    <citation type="submission" date="2024-02" db="EMBL/GenBank/DDBJ databases">
        <title>High-quality chromosome-scale genome assembly of Pensacola bahiagrass (Paspalum notatum Flugge var. saurae).</title>
        <authorList>
            <person name="Vega J.M."/>
            <person name="Podio M."/>
            <person name="Orjuela J."/>
            <person name="Siena L.A."/>
            <person name="Pessino S.C."/>
            <person name="Combes M.C."/>
            <person name="Mariac C."/>
            <person name="Albertini E."/>
            <person name="Pupilli F."/>
            <person name="Ortiz J.P.A."/>
            <person name="Leblanc O."/>
        </authorList>
    </citation>
    <scope>NUCLEOTIDE SEQUENCE [LARGE SCALE GENOMIC DNA]</scope>
    <source>
        <strain evidence="5">R1</strain>
        <tissue evidence="5">Leaf</tissue>
    </source>
</reference>
<sequence length="821" mass="90765">MMSGRSRGGRDAEGEWEVRPGGMLVQRRDGEAAGPAVRVRVSHGANFREVIVPAQATFGELKRILVQTTGLEPERQRLFFRGKEKNDSEFLHAAGVKDGAKLLLLEKPAPANIEQKAEPVIMDESMMKACEAVARVRAEVDKLSAKVCDLEKSVLGGRKVEDKEFVVLTELLMMQLLKLDGIEAEGEARAQRKAEVRRVQSLVENLDKLKARNAKPFSDHNKSVSVTTQWETFENGMGSLSAPPPRVSSTQVNTDWEQILYMNEVAQQYTWRFLTPWSFSATNLQLNGDASGSHSGQPVVQRLVPYAVAPHAVPRRLIARHFEPLAVAPDRVGLLPVRRVVADPELVVGHAQRNDEADAEEDARGDHDVPGDDEERAGELLAHLRGAAAVQGSARARDVGLESHEVRRGEQAREDAAEEPRHGVRVEDGEGVVHLLEELGPLMQDHHGDPRHAAGADDHQYGRPCIGRITNSSQRFCMLPAPAVMQTSPVIMPCTAPITEGLPKKKTSRQVQVRRLAAALTLVLSTAMDAVIFGAYGAPPLNPAQPSHSRPPPAIMRRMLFGANLSLSLFRLQRNSCARPIESAACRTGTARAAYTRTYPVGGSEAGDAGGEVDDVSAGVVDDAPLVEEAAAPEAEGADGVGEEQPQRRERHPRPDVHAPQERAGEQHQRDGGQLELEQHQRRLRAVRLRARRRQRPVQGVARRGRERRARREEALGQRRPRLPPEREQAVAERHAEADEHPDDERGRVRVQRHEGGVDGPLLLHDAAVEHHQPRHGLDAHERRRRQLPRVVALVQPRREVGRVGARLRRRGHFRRSAGAR</sequence>
<feature type="domain" description="Ubiquitin-like" evidence="3">
    <location>
        <begin position="35"/>
        <end position="107"/>
    </location>
</feature>
<gene>
    <name evidence="5" type="ORF">U9M48_017279</name>
</gene>
<dbReference type="PANTHER" id="PTHR12329">
    <property type="entry name" value="BCL2-ASSOCIATED ATHANOGENE"/>
    <property type="match status" value="1"/>
</dbReference>
<keyword evidence="1" id="KW-0143">Chaperone</keyword>
<feature type="compositionally biased region" description="Basic and acidic residues" evidence="2">
    <location>
        <begin position="710"/>
        <end position="748"/>
    </location>
</feature>
<feature type="region of interest" description="Disordered" evidence="2">
    <location>
        <begin position="349"/>
        <end position="374"/>
    </location>
</feature>
<feature type="compositionally biased region" description="Basic and acidic residues" evidence="2">
    <location>
        <begin position="645"/>
        <end position="681"/>
    </location>
</feature>
<evidence type="ECO:0000313" key="5">
    <source>
        <dbReference type="EMBL" id="WVZ68323.1"/>
    </source>
</evidence>
<keyword evidence="6" id="KW-1185">Reference proteome</keyword>
<dbReference type="GO" id="GO:0050821">
    <property type="term" value="P:protein stabilization"/>
    <property type="evidence" value="ECO:0007669"/>
    <property type="project" value="TreeGrafter"/>
</dbReference>
<dbReference type="InterPro" id="IPR029071">
    <property type="entry name" value="Ubiquitin-like_domsf"/>
</dbReference>
<dbReference type="SMART" id="SM00264">
    <property type="entry name" value="BAG"/>
    <property type="match status" value="1"/>
</dbReference>
<evidence type="ECO:0000259" key="4">
    <source>
        <dbReference type="PROSITE" id="PS51035"/>
    </source>
</evidence>
<dbReference type="SUPFAM" id="SSF63491">
    <property type="entry name" value="BAG domain"/>
    <property type="match status" value="1"/>
</dbReference>
<dbReference type="PANTHER" id="PTHR12329:SF16">
    <property type="entry name" value="BAG FAMILY MOLECULAR CHAPERONE REGULATOR 1"/>
    <property type="match status" value="1"/>
</dbReference>
<feature type="compositionally biased region" description="Basic residues" evidence="2">
    <location>
        <begin position="682"/>
        <end position="696"/>
    </location>
</feature>
<feature type="region of interest" description="Disordered" evidence="2">
    <location>
        <begin position="442"/>
        <end position="461"/>
    </location>
</feature>
<evidence type="ECO:0000256" key="2">
    <source>
        <dbReference type="SAM" id="MobiDB-lite"/>
    </source>
</evidence>
<feature type="compositionally biased region" description="Basic and acidic residues" evidence="2">
    <location>
        <begin position="444"/>
        <end position="461"/>
    </location>
</feature>
<feature type="compositionally biased region" description="Basic and acidic residues" evidence="2">
    <location>
        <begin position="8"/>
        <end position="18"/>
    </location>
</feature>
<evidence type="ECO:0000259" key="3">
    <source>
        <dbReference type="PROSITE" id="PS50053"/>
    </source>
</evidence>
<name>A0AAQ3WNP3_PASNO</name>
<proteinExistence type="predicted"/>
<dbReference type="AlphaFoldDB" id="A0AAQ3WNP3"/>
<feature type="region of interest" description="Disordered" evidence="2">
    <location>
        <begin position="392"/>
        <end position="429"/>
    </location>
</feature>